<dbReference type="PANTHER" id="PTHR22916">
    <property type="entry name" value="GLYCOSYLTRANSFERASE"/>
    <property type="match status" value="1"/>
</dbReference>
<proteinExistence type="predicted"/>
<keyword evidence="2" id="KW-0328">Glycosyltransferase</keyword>
<evidence type="ECO:0000313" key="3">
    <source>
        <dbReference type="Proteomes" id="UP001451571"/>
    </source>
</evidence>
<evidence type="ECO:0000259" key="1">
    <source>
        <dbReference type="Pfam" id="PF00535"/>
    </source>
</evidence>
<dbReference type="Gene3D" id="3.90.550.10">
    <property type="entry name" value="Spore Coat Polysaccharide Biosynthesis Protein SpsA, Chain A"/>
    <property type="match status" value="1"/>
</dbReference>
<dbReference type="PANTHER" id="PTHR22916:SF3">
    <property type="entry name" value="UDP-GLCNAC:BETAGAL BETA-1,3-N-ACETYLGLUCOSAMINYLTRANSFERASE-LIKE PROTEIN 1"/>
    <property type="match status" value="1"/>
</dbReference>
<reference evidence="2 3" key="1">
    <citation type="submission" date="2024-02" db="EMBL/GenBank/DDBJ databases">
        <title>Bacterial strain from lacustrine sediment.</title>
        <authorList>
            <person name="Petit C."/>
            <person name="Fadhlaoui K."/>
        </authorList>
    </citation>
    <scope>NUCLEOTIDE SEQUENCE [LARGE SCALE GENOMIC DNA]</scope>
    <source>
        <strain evidence="2 3">IPX-CK</strain>
    </source>
</reference>
<organism evidence="2 3">
    <name type="scientific">Kineothrix sedimenti</name>
    <dbReference type="NCBI Taxonomy" id="3123317"/>
    <lineage>
        <taxon>Bacteria</taxon>
        <taxon>Bacillati</taxon>
        <taxon>Bacillota</taxon>
        <taxon>Clostridia</taxon>
        <taxon>Lachnospirales</taxon>
        <taxon>Lachnospiraceae</taxon>
        <taxon>Kineothrix</taxon>
    </lineage>
</organism>
<dbReference type="EC" id="2.4.-.-" evidence="2"/>
<dbReference type="SUPFAM" id="SSF53448">
    <property type="entry name" value="Nucleotide-diphospho-sugar transferases"/>
    <property type="match status" value="1"/>
</dbReference>
<keyword evidence="2" id="KW-0808">Transferase</keyword>
<accession>A0ABZ3EZD7</accession>
<feature type="domain" description="Glycosyltransferase 2-like" evidence="1">
    <location>
        <begin position="5"/>
        <end position="112"/>
    </location>
</feature>
<dbReference type="Gene3D" id="3.40.50.720">
    <property type="entry name" value="NAD(P)-binding Rossmann-like Domain"/>
    <property type="match status" value="1"/>
</dbReference>
<dbReference type="InterPro" id="IPR001173">
    <property type="entry name" value="Glyco_trans_2-like"/>
</dbReference>
<dbReference type="GO" id="GO:0016757">
    <property type="term" value="F:glycosyltransferase activity"/>
    <property type="evidence" value="ECO:0007669"/>
    <property type="project" value="UniProtKB-KW"/>
</dbReference>
<dbReference type="Proteomes" id="UP001451571">
    <property type="component" value="Chromosome"/>
</dbReference>
<keyword evidence="3" id="KW-1185">Reference proteome</keyword>
<gene>
    <name evidence="2" type="ORF">V6984_03865</name>
</gene>
<dbReference type="CDD" id="cd00761">
    <property type="entry name" value="Glyco_tranf_GTA_type"/>
    <property type="match status" value="1"/>
</dbReference>
<dbReference type="EMBL" id="CP146256">
    <property type="protein sequence ID" value="XAH74914.1"/>
    <property type="molecule type" value="Genomic_DNA"/>
</dbReference>
<protein>
    <submittedName>
        <fullName evidence="2">Glycosyltransferase</fullName>
        <ecNumber evidence="2">2.4.-.-</ecNumber>
    </submittedName>
</protein>
<name>A0ABZ3EZD7_9FIRM</name>
<evidence type="ECO:0000313" key="2">
    <source>
        <dbReference type="EMBL" id="XAH74914.1"/>
    </source>
</evidence>
<dbReference type="InterPro" id="IPR029044">
    <property type="entry name" value="Nucleotide-diphossugar_trans"/>
</dbReference>
<dbReference type="Pfam" id="PF00535">
    <property type="entry name" value="Glycos_transf_2"/>
    <property type="match status" value="1"/>
</dbReference>
<sequence>MVKVSVIIPVYNDEKYIVQCLESVLDQTLKDIEIICVDDGSADSSYDILCKYSREDSRIKVYHQENKGAGEARNLGINKSQGRFLIFLDSDDFWIDKDGIEKMYSICDKYGLKACGSKSKKLENGKVSDEYFYRIEPSDEIYSYLDFQMDYGYCSFLFSKEVLVNNGVFFPLYRRYQDPPFFAKALFYAEQFMIADTDLCCYRKSNIILKMNNKKIKHLLLGLLDNLEFAENHNLELLFDKTLQRLEYEYGHIILHGVSLENMEILELLIKVNTIVKKHYDDNYIISPLKKILTIIDNEYNNYESYIQNLILKNDKIVIYGAGNYAKAFINYLRNLNILEKVGFIIVSSKRNNEKKLENLDIVEINDLPDDYDRKNLILVATSGGYYREIEKKLLEKGLSHFELLDDVFLGKLAGGLS</sequence>
<dbReference type="RefSeq" id="WP_342758492.1">
    <property type="nucleotide sequence ID" value="NZ_CP146256.1"/>
</dbReference>